<protein>
    <submittedName>
        <fullName evidence="1">Uncharacterized protein</fullName>
    </submittedName>
</protein>
<proteinExistence type="predicted"/>
<name>K1PMR4_MAGGI</name>
<gene>
    <name evidence="1" type="ORF">CGI_10006758</name>
</gene>
<dbReference type="EMBL" id="JH818321">
    <property type="protein sequence ID" value="EKC20134.1"/>
    <property type="molecule type" value="Genomic_DNA"/>
</dbReference>
<dbReference type="InParanoid" id="K1PMR4"/>
<accession>K1PMR4</accession>
<evidence type="ECO:0000313" key="1">
    <source>
        <dbReference type="EMBL" id="EKC20134.1"/>
    </source>
</evidence>
<reference evidence="1" key="1">
    <citation type="journal article" date="2012" name="Nature">
        <title>The oyster genome reveals stress adaptation and complexity of shell formation.</title>
        <authorList>
            <person name="Zhang G."/>
            <person name="Fang X."/>
            <person name="Guo X."/>
            <person name="Li L."/>
            <person name="Luo R."/>
            <person name="Xu F."/>
            <person name="Yang P."/>
            <person name="Zhang L."/>
            <person name="Wang X."/>
            <person name="Qi H."/>
            <person name="Xiong Z."/>
            <person name="Que H."/>
            <person name="Xie Y."/>
            <person name="Holland P.W."/>
            <person name="Paps J."/>
            <person name="Zhu Y."/>
            <person name="Wu F."/>
            <person name="Chen Y."/>
            <person name="Wang J."/>
            <person name="Peng C."/>
            <person name="Meng J."/>
            <person name="Yang L."/>
            <person name="Liu J."/>
            <person name="Wen B."/>
            <person name="Zhang N."/>
            <person name="Huang Z."/>
            <person name="Zhu Q."/>
            <person name="Feng Y."/>
            <person name="Mount A."/>
            <person name="Hedgecock D."/>
            <person name="Xu Z."/>
            <person name="Liu Y."/>
            <person name="Domazet-Loso T."/>
            <person name="Du Y."/>
            <person name="Sun X."/>
            <person name="Zhang S."/>
            <person name="Liu B."/>
            <person name="Cheng P."/>
            <person name="Jiang X."/>
            <person name="Li J."/>
            <person name="Fan D."/>
            <person name="Wang W."/>
            <person name="Fu W."/>
            <person name="Wang T."/>
            <person name="Wang B."/>
            <person name="Zhang J."/>
            <person name="Peng Z."/>
            <person name="Li Y."/>
            <person name="Li N."/>
            <person name="Wang J."/>
            <person name="Chen M."/>
            <person name="He Y."/>
            <person name="Tan F."/>
            <person name="Song X."/>
            <person name="Zheng Q."/>
            <person name="Huang R."/>
            <person name="Yang H."/>
            <person name="Du X."/>
            <person name="Chen L."/>
            <person name="Yang M."/>
            <person name="Gaffney P.M."/>
            <person name="Wang S."/>
            <person name="Luo L."/>
            <person name="She Z."/>
            <person name="Ming Y."/>
            <person name="Huang W."/>
            <person name="Zhang S."/>
            <person name="Huang B."/>
            <person name="Zhang Y."/>
            <person name="Qu T."/>
            <person name="Ni P."/>
            <person name="Miao G."/>
            <person name="Wang J."/>
            <person name="Wang Q."/>
            <person name="Steinberg C.E."/>
            <person name="Wang H."/>
            <person name="Li N."/>
            <person name="Qian L."/>
            <person name="Zhang G."/>
            <person name="Li Y."/>
            <person name="Yang H."/>
            <person name="Liu X."/>
            <person name="Wang J."/>
            <person name="Yin Y."/>
            <person name="Wang J."/>
        </authorList>
    </citation>
    <scope>NUCLEOTIDE SEQUENCE [LARGE SCALE GENOMIC DNA]</scope>
    <source>
        <strain evidence="1">05x7-T-G4-1.051#20</strain>
    </source>
</reference>
<sequence>MFTSSAVCDAMDKVADVMGLPRAHVLPLKNYESETKLKTAVDILLMEDLQRCLDFVDDYMKEQLDKMAAEGKMVHKKDYD</sequence>
<dbReference type="HOGENOM" id="CLU_2592095_0_0_1"/>
<organism evidence="1">
    <name type="scientific">Magallana gigas</name>
    <name type="common">Pacific oyster</name>
    <name type="synonym">Crassostrea gigas</name>
    <dbReference type="NCBI Taxonomy" id="29159"/>
    <lineage>
        <taxon>Eukaryota</taxon>
        <taxon>Metazoa</taxon>
        <taxon>Spiralia</taxon>
        <taxon>Lophotrochozoa</taxon>
        <taxon>Mollusca</taxon>
        <taxon>Bivalvia</taxon>
        <taxon>Autobranchia</taxon>
        <taxon>Pteriomorphia</taxon>
        <taxon>Ostreida</taxon>
        <taxon>Ostreoidea</taxon>
        <taxon>Ostreidae</taxon>
        <taxon>Magallana</taxon>
    </lineage>
</organism>
<dbReference type="AlphaFoldDB" id="K1PMR4"/>